<organism evidence="1 2">
    <name type="scientific">Kipferlia bialata</name>
    <dbReference type="NCBI Taxonomy" id="797122"/>
    <lineage>
        <taxon>Eukaryota</taxon>
        <taxon>Metamonada</taxon>
        <taxon>Carpediemonas-like organisms</taxon>
        <taxon>Kipferlia</taxon>
    </lineage>
</organism>
<feature type="non-terminal residue" evidence="1">
    <location>
        <position position="1"/>
    </location>
</feature>
<sequence length="124" mass="13558">IMTEVAGSHSLQGYAAETDMDEAYVSALNGDIDYPYEFAVVFAEDVPANYSYSMQYNTTAYGCVYGDPTVMDCTDNYQLVEQPLMLLVDNAILSELGSGEISVQNREYAHPSIVPDGFNLEGEG</sequence>
<dbReference type="AlphaFoldDB" id="A0A9K3D738"/>
<gene>
    <name evidence="1" type="ORF">KIPB_010681</name>
</gene>
<evidence type="ECO:0000313" key="1">
    <source>
        <dbReference type="EMBL" id="GIQ88433.1"/>
    </source>
</evidence>
<reference evidence="1 2" key="1">
    <citation type="journal article" date="2018" name="PLoS ONE">
        <title>The draft genome of Kipferlia bialata reveals reductive genome evolution in fornicate parasites.</title>
        <authorList>
            <person name="Tanifuji G."/>
            <person name="Takabayashi S."/>
            <person name="Kume K."/>
            <person name="Takagi M."/>
            <person name="Nakayama T."/>
            <person name="Kamikawa R."/>
            <person name="Inagaki Y."/>
            <person name="Hashimoto T."/>
        </authorList>
    </citation>
    <scope>NUCLEOTIDE SEQUENCE [LARGE SCALE GENOMIC DNA]</scope>
    <source>
        <strain evidence="1">NY0173</strain>
    </source>
</reference>
<accession>A0A9K3D738</accession>
<keyword evidence="2" id="KW-1185">Reference proteome</keyword>
<protein>
    <submittedName>
        <fullName evidence="1">Uncharacterized protein</fullName>
    </submittedName>
</protein>
<dbReference type="EMBL" id="BDIP01004066">
    <property type="protein sequence ID" value="GIQ88433.1"/>
    <property type="molecule type" value="Genomic_DNA"/>
</dbReference>
<dbReference type="Proteomes" id="UP000265618">
    <property type="component" value="Unassembled WGS sequence"/>
</dbReference>
<comment type="caution">
    <text evidence="1">The sequence shown here is derived from an EMBL/GenBank/DDBJ whole genome shotgun (WGS) entry which is preliminary data.</text>
</comment>
<name>A0A9K3D738_9EUKA</name>
<evidence type="ECO:0000313" key="2">
    <source>
        <dbReference type="Proteomes" id="UP000265618"/>
    </source>
</evidence>
<proteinExistence type="predicted"/>